<organism evidence="6 7">
    <name type="scientific">Pseudidiomarina tainanensis</name>
    <dbReference type="NCBI Taxonomy" id="502365"/>
    <lineage>
        <taxon>Bacteria</taxon>
        <taxon>Pseudomonadati</taxon>
        <taxon>Pseudomonadota</taxon>
        <taxon>Gammaproteobacteria</taxon>
        <taxon>Alteromonadales</taxon>
        <taxon>Idiomarinaceae</taxon>
        <taxon>Pseudidiomarina</taxon>
    </lineage>
</organism>
<comment type="caution">
    <text evidence="6">The sequence shown here is derived from an EMBL/GenBank/DDBJ whole genome shotgun (WGS) entry which is preliminary data.</text>
</comment>
<protein>
    <submittedName>
        <fullName evidence="6">RAD3-like DEAD/DEAH box helicase</fullName>
    </submittedName>
</protein>
<dbReference type="InterPro" id="IPR014001">
    <property type="entry name" value="Helicase_ATP-bd"/>
</dbReference>
<dbReference type="PANTHER" id="PTHR18934:SF99">
    <property type="entry name" value="ATP-DEPENDENT RNA HELICASE DHX37-RELATED"/>
    <property type="match status" value="1"/>
</dbReference>
<dbReference type="Gene3D" id="3.40.50.300">
    <property type="entry name" value="P-loop containing nucleotide triphosphate hydrolases"/>
    <property type="match status" value="1"/>
</dbReference>
<feature type="domain" description="Helicase ATP-binding" evidence="5">
    <location>
        <begin position="20"/>
        <end position="181"/>
    </location>
</feature>
<evidence type="ECO:0000313" key="6">
    <source>
        <dbReference type="EMBL" id="RCW35009.1"/>
    </source>
</evidence>
<name>A0A368V1S5_9GAMM</name>
<keyword evidence="1" id="KW-0547">Nucleotide-binding</keyword>
<dbReference type="PANTHER" id="PTHR18934">
    <property type="entry name" value="ATP-DEPENDENT RNA HELICASE"/>
    <property type="match status" value="1"/>
</dbReference>
<dbReference type="GO" id="GO:0004386">
    <property type="term" value="F:helicase activity"/>
    <property type="evidence" value="ECO:0007669"/>
    <property type="project" value="UniProtKB-KW"/>
</dbReference>
<dbReference type="GO" id="GO:0016787">
    <property type="term" value="F:hydrolase activity"/>
    <property type="evidence" value="ECO:0007669"/>
    <property type="project" value="UniProtKB-KW"/>
</dbReference>
<dbReference type="AlphaFoldDB" id="A0A368V1S5"/>
<evidence type="ECO:0000256" key="1">
    <source>
        <dbReference type="ARBA" id="ARBA00022741"/>
    </source>
</evidence>
<dbReference type="SUPFAM" id="SSF52540">
    <property type="entry name" value="P-loop containing nucleoside triphosphate hydrolases"/>
    <property type="match status" value="1"/>
</dbReference>
<dbReference type="InterPro" id="IPR011545">
    <property type="entry name" value="DEAD/DEAH_box_helicase_dom"/>
</dbReference>
<evidence type="ECO:0000313" key="7">
    <source>
        <dbReference type="Proteomes" id="UP000252848"/>
    </source>
</evidence>
<dbReference type="Pfam" id="PF00270">
    <property type="entry name" value="DEAD"/>
    <property type="match status" value="1"/>
</dbReference>
<dbReference type="SMART" id="SM00382">
    <property type="entry name" value="AAA"/>
    <property type="match status" value="1"/>
</dbReference>
<dbReference type="Proteomes" id="UP000252848">
    <property type="component" value="Unassembled WGS sequence"/>
</dbReference>
<dbReference type="PROSITE" id="PS51192">
    <property type="entry name" value="HELICASE_ATP_BIND_1"/>
    <property type="match status" value="1"/>
</dbReference>
<evidence type="ECO:0000256" key="4">
    <source>
        <dbReference type="ARBA" id="ARBA00022840"/>
    </source>
</evidence>
<dbReference type="InterPro" id="IPR027417">
    <property type="entry name" value="P-loop_NTPase"/>
</dbReference>
<evidence type="ECO:0000259" key="5">
    <source>
        <dbReference type="PROSITE" id="PS51192"/>
    </source>
</evidence>
<dbReference type="GO" id="GO:0005524">
    <property type="term" value="F:ATP binding"/>
    <property type="evidence" value="ECO:0007669"/>
    <property type="project" value="UniProtKB-KW"/>
</dbReference>
<dbReference type="EMBL" id="QPJA01000002">
    <property type="protein sequence ID" value="RCW35009.1"/>
    <property type="molecule type" value="Genomic_DNA"/>
</dbReference>
<reference evidence="6 7" key="1">
    <citation type="submission" date="2018-07" db="EMBL/GenBank/DDBJ databases">
        <title>Freshwater and sediment microbial communities from various areas in North America, analyzing microbe dynamics in response to fracking.</title>
        <authorList>
            <person name="Lamendella R."/>
        </authorList>
    </citation>
    <scope>NUCLEOTIDE SEQUENCE [LARGE SCALE GENOMIC DNA]</scope>
    <source>
        <strain evidence="6 7">86_o</strain>
    </source>
</reference>
<gene>
    <name evidence="6" type="ORF">DFO79_10234</name>
</gene>
<dbReference type="FunFam" id="3.40.50.300:FF:002125">
    <property type="entry name" value="ATP-dependent helicase HrpB"/>
    <property type="match status" value="1"/>
</dbReference>
<evidence type="ECO:0000256" key="2">
    <source>
        <dbReference type="ARBA" id="ARBA00022801"/>
    </source>
</evidence>
<dbReference type="InterPro" id="IPR003593">
    <property type="entry name" value="AAA+_ATPase"/>
</dbReference>
<proteinExistence type="predicted"/>
<dbReference type="GO" id="GO:0003723">
    <property type="term" value="F:RNA binding"/>
    <property type="evidence" value="ECO:0007669"/>
    <property type="project" value="TreeGrafter"/>
</dbReference>
<keyword evidence="4" id="KW-0067">ATP-binding</keyword>
<accession>A0A368V1S5</accession>
<sequence length="226" mass="25102">MQTIQFPAELPVVQAKAEIQTAIAKHQVVIVAGETGSGKTTQLPKMLLEMGYGKMIAHTQPRRLAARSVAQRIAQELETELGSRVGYKVRFHDQTAPTTEIKLLTDGMLLAELQNDRMLRQYDAIIIDEAHERSLNIDFLLGALATILPKRPELKLVITSATIETERFAKHFNQAPIITVTGRTYPVEVRYRPLSNADDDNQDSADVVQGVCDGVLELSREAPVIF</sequence>
<keyword evidence="2" id="KW-0378">Hydrolase</keyword>
<dbReference type="SMART" id="SM00487">
    <property type="entry name" value="DEXDc"/>
    <property type="match status" value="1"/>
</dbReference>
<keyword evidence="3 6" id="KW-0347">Helicase</keyword>
<evidence type="ECO:0000256" key="3">
    <source>
        <dbReference type="ARBA" id="ARBA00022806"/>
    </source>
</evidence>